<sequence>MHNEHDNIERKALKVAVITVSDTRDFDTDKGGKAVIQHLADINISVDKAYYSIVKDDQAEIRKEIQHLLHEKVDAIITTGGTGIAKRDVTIEVVKSVIDKEMEGFGEIFRFLSYTEDVGPRAILSRAICGTKDNTVIFSIPGSVGAVNLAMKKLITQQIHHIVHELTK</sequence>
<dbReference type="RefSeq" id="WP_111716207.1">
    <property type="nucleotide sequence ID" value="NZ_JBHSSR010000013.1"/>
</dbReference>
<dbReference type="Gene3D" id="3.40.980.10">
    <property type="entry name" value="MoaB/Mog-like domain"/>
    <property type="match status" value="1"/>
</dbReference>
<evidence type="ECO:0000313" key="8">
    <source>
        <dbReference type="EMBL" id="RAK44771.1"/>
    </source>
</evidence>
<protein>
    <recommendedName>
        <fullName evidence="4 6">Molybdenum cofactor biosynthesis protein B</fullName>
    </recommendedName>
</protein>
<dbReference type="GO" id="GO:0005829">
    <property type="term" value="C:cytosol"/>
    <property type="evidence" value="ECO:0007669"/>
    <property type="project" value="TreeGrafter"/>
</dbReference>
<evidence type="ECO:0000256" key="2">
    <source>
        <dbReference type="ARBA" id="ARBA00005046"/>
    </source>
</evidence>
<dbReference type="PIRSF" id="PIRSF006443">
    <property type="entry name" value="MoaB"/>
    <property type="match status" value="1"/>
</dbReference>
<comment type="function">
    <text evidence="1 6">May be involved in the biosynthesis of molybdopterin.</text>
</comment>
<evidence type="ECO:0000256" key="6">
    <source>
        <dbReference type="PIRNR" id="PIRNR006443"/>
    </source>
</evidence>
<organism evidence="8 9">
    <name type="scientific">Macrococcus epidermidis</name>
    <dbReference type="NCBI Taxonomy" id="1902580"/>
    <lineage>
        <taxon>Bacteria</taxon>
        <taxon>Bacillati</taxon>
        <taxon>Bacillota</taxon>
        <taxon>Bacilli</taxon>
        <taxon>Bacillales</taxon>
        <taxon>Staphylococcaceae</taxon>
        <taxon>Macrococcus</taxon>
    </lineage>
</organism>
<keyword evidence="5 6" id="KW-0501">Molybdenum cofactor biosynthesis</keyword>
<dbReference type="AlphaFoldDB" id="A0A327ZR54"/>
<evidence type="ECO:0000256" key="4">
    <source>
        <dbReference type="ARBA" id="ARBA00015262"/>
    </source>
</evidence>
<dbReference type="GO" id="GO:0006777">
    <property type="term" value="P:Mo-molybdopterin cofactor biosynthetic process"/>
    <property type="evidence" value="ECO:0007669"/>
    <property type="project" value="UniProtKB-UniRule"/>
</dbReference>
<comment type="caution">
    <text evidence="8">The sequence shown here is derived from an EMBL/GenBank/DDBJ whole genome shotgun (WGS) entry which is preliminary data.</text>
</comment>
<keyword evidence="9" id="KW-1185">Reference proteome</keyword>
<evidence type="ECO:0000259" key="7">
    <source>
        <dbReference type="SMART" id="SM00852"/>
    </source>
</evidence>
<dbReference type="SUPFAM" id="SSF53218">
    <property type="entry name" value="Molybdenum cofactor biosynthesis proteins"/>
    <property type="match status" value="1"/>
</dbReference>
<accession>A0A327ZR54</accession>
<dbReference type="InterPro" id="IPR036425">
    <property type="entry name" value="MoaB/Mog-like_dom_sf"/>
</dbReference>
<dbReference type="Proteomes" id="UP000249808">
    <property type="component" value="Unassembled WGS sequence"/>
</dbReference>
<dbReference type="PANTHER" id="PTHR43232:SF2">
    <property type="entry name" value="MOLYBDENUM COFACTOR BIOSYNTHESIS PROTEIN B"/>
    <property type="match status" value="1"/>
</dbReference>
<comment type="similarity">
    <text evidence="3 6">Belongs to the MoaB/Mog family.</text>
</comment>
<dbReference type="InterPro" id="IPR008284">
    <property type="entry name" value="MoCF_biosynth_CS"/>
</dbReference>
<dbReference type="InterPro" id="IPR001453">
    <property type="entry name" value="MoaB/Mog_dom"/>
</dbReference>
<proteinExistence type="inferred from homology"/>
<comment type="pathway">
    <text evidence="2 6">Cofactor biosynthesis; molybdopterin biosynthesis.</text>
</comment>
<dbReference type="SMART" id="SM00852">
    <property type="entry name" value="MoCF_biosynth"/>
    <property type="match status" value="1"/>
</dbReference>
<gene>
    <name evidence="8" type="ORF">BHU61_08655</name>
</gene>
<evidence type="ECO:0000256" key="3">
    <source>
        <dbReference type="ARBA" id="ARBA00006112"/>
    </source>
</evidence>
<dbReference type="Pfam" id="PF00994">
    <property type="entry name" value="MoCF_biosynth"/>
    <property type="match status" value="1"/>
</dbReference>
<dbReference type="CDD" id="cd00886">
    <property type="entry name" value="MogA_MoaB"/>
    <property type="match status" value="1"/>
</dbReference>
<name>A0A327ZR54_9STAP</name>
<dbReference type="UniPathway" id="UPA00344"/>
<dbReference type="InterPro" id="IPR012245">
    <property type="entry name" value="MoaB"/>
</dbReference>
<evidence type="ECO:0000256" key="1">
    <source>
        <dbReference type="ARBA" id="ARBA00003487"/>
    </source>
</evidence>
<dbReference type="NCBIfam" id="TIGR00177">
    <property type="entry name" value="molyb_syn"/>
    <property type="match status" value="1"/>
</dbReference>
<feature type="domain" description="MoaB/Mog" evidence="7">
    <location>
        <begin position="16"/>
        <end position="161"/>
    </location>
</feature>
<reference evidence="8 9" key="1">
    <citation type="journal article" date="2018" name="Front. Microbiol.">
        <title>Description and Comparative Genomics of Macrococcus caseolyticus subsp. hominis subsp. nov., Macrococcus goetzii sp. nov., Macrococcus epidermidis sp. nov., and Macrococcus bohemicus sp. nov., Novel Macrococci From Human Clinical Material With Virulence Potential and Suspected Uptake of Foreign DNA by Natural Transformation.</title>
        <authorList>
            <person name="Maslanova I."/>
            <person name="Wertheimer Z."/>
            <person name="Sedlacek I."/>
            <person name="Svec P."/>
            <person name="Indrakova A."/>
            <person name="Kovarovic V."/>
            <person name="Schumann P."/>
            <person name="Sproer C."/>
            <person name="Kralova S."/>
            <person name="Sedo O."/>
            <person name="Kristofova L."/>
            <person name="Vrbovska V."/>
            <person name="Fuzik T."/>
            <person name="Petras P."/>
            <person name="Zdrahal Z."/>
            <person name="Ruzickova V."/>
            <person name="Doskar J."/>
            <person name="Pantucek R."/>
        </authorList>
    </citation>
    <scope>NUCLEOTIDE SEQUENCE [LARGE SCALE GENOMIC DNA]</scope>
    <source>
        <strain evidence="8 9">01/688</strain>
    </source>
</reference>
<dbReference type="EMBL" id="PZJH01000003">
    <property type="protein sequence ID" value="RAK44771.1"/>
    <property type="molecule type" value="Genomic_DNA"/>
</dbReference>
<dbReference type="PANTHER" id="PTHR43232">
    <property type="entry name" value="MOLYBDENUM COFACTOR BIOSYNTHESIS PROTEIN B"/>
    <property type="match status" value="1"/>
</dbReference>
<dbReference type="FunFam" id="3.40.980.10:FF:000006">
    <property type="entry name" value="Molybdenum cofactor biosynthesis protein B"/>
    <property type="match status" value="1"/>
</dbReference>
<evidence type="ECO:0000313" key="9">
    <source>
        <dbReference type="Proteomes" id="UP000249808"/>
    </source>
</evidence>
<evidence type="ECO:0000256" key="5">
    <source>
        <dbReference type="ARBA" id="ARBA00023150"/>
    </source>
</evidence>
<dbReference type="PROSITE" id="PS01078">
    <property type="entry name" value="MOCF_BIOSYNTHESIS_1"/>
    <property type="match status" value="1"/>
</dbReference>